<evidence type="ECO:0000313" key="2">
    <source>
        <dbReference type="EMBL" id="KIK59425.1"/>
    </source>
</evidence>
<accession>A0A0D0B7H3</accession>
<protein>
    <submittedName>
        <fullName evidence="2">Uncharacterized protein</fullName>
    </submittedName>
</protein>
<dbReference type="EMBL" id="KN834779">
    <property type="protein sequence ID" value="KIK59425.1"/>
    <property type="molecule type" value="Genomic_DNA"/>
</dbReference>
<evidence type="ECO:0000256" key="1">
    <source>
        <dbReference type="SAM" id="MobiDB-lite"/>
    </source>
</evidence>
<dbReference type="Proteomes" id="UP000053593">
    <property type="component" value="Unassembled WGS sequence"/>
</dbReference>
<dbReference type="HOGENOM" id="CLU_1001354_0_0_1"/>
<organism evidence="2 3">
    <name type="scientific">Collybiopsis luxurians FD-317 M1</name>
    <dbReference type="NCBI Taxonomy" id="944289"/>
    <lineage>
        <taxon>Eukaryota</taxon>
        <taxon>Fungi</taxon>
        <taxon>Dikarya</taxon>
        <taxon>Basidiomycota</taxon>
        <taxon>Agaricomycotina</taxon>
        <taxon>Agaricomycetes</taxon>
        <taxon>Agaricomycetidae</taxon>
        <taxon>Agaricales</taxon>
        <taxon>Marasmiineae</taxon>
        <taxon>Omphalotaceae</taxon>
        <taxon>Collybiopsis</taxon>
        <taxon>Collybiopsis luxurians</taxon>
    </lineage>
</organism>
<gene>
    <name evidence="2" type="ORF">GYMLUDRAFT_667739</name>
</gene>
<dbReference type="OrthoDB" id="3364132at2759"/>
<feature type="region of interest" description="Disordered" evidence="1">
    <location>
        <begin position="224"/>
        <end position="278"/>
    </location>
</feature>
<proteinExistence type="predicted"/>
<sequence>MLQIGPYSAWITVDGAALGTYDSSRVHGPSFQQATGWIASEAGKSFSVYWRNTLRDVAVGAVLKIDGVECSRHAMLSAHDDANPSDTIMIRSKQMPDGTQRNFVFFMFPGNNIPPGRWGTISLDLWRLRITRVFHQHSVFAYSMPLAQTWTMGGRHFVGLGQMYHVTQRTTYTADADRMDQIPFVSFRFRYGPQGSTGPLPSIQLRPYRNVERVRMVRPLPLIQSRPYPDVEGGSRSRPSPSRRARRARPYPEVERRANRNTTNSSRSRNPERPASLP</sequence>
<evidence type="ECO:0000313" key="3">
    <source>
        <dbReference type="Proteomes" id="UP000053593"/>
    </source>
</evidence>
<reference evidence="2 3" key="1">
    <citation type="submission" date="2014-04" db="EMBL/GenBank/DDBJ databases">
        <title>Evolutionary Origins and Diversification of the Mycorrhizal Mutualists.</title>
        <authorList>
            <consortium name="DOE Joint Genome Institute"/>
            <consortium name="Mycorrhizal Genomics Consortium"/>
            <person name="Kohler A."/>
            <person name="Kuo A."/>
            <person name="Nagy L.G."/>
            <person name="Floudas D."/>
            <person name="Copeland A."/>
            <person name="Barry K.W."/>
            <person name="Cichocki N."/>
            <person name="Veneault-Fourrey C."/>
            <person name="LaButti K."/>
            <person name="Lindquist E.A."/>
            <person name="Lipzen A."/>
            <person name="Lundell T."/>
            <person name="Morin E."/>
            <person name="Murat C."/>
            <person name="Riley R."/>
            <person name="Ohm R."/>
            <person name="Sun H."/>
            <person name="Tunlid A."/>
            <person name="Henrissat B."/>
            <person name="Grigoriev I.V."/>
            <person name="Hibbett D.S."/>
            <person name="Martin F."/>
        </authorList>
    </citation>
    <scope>NUCLEOTIDE SEQUENCE [LARGE SCALE GENOMIC DNA]</scope>
    <source>
        <strain evidence="2 3">FD-317 M1</strain>
    </source>
</reference>
<feature type="compositionally biased region" description="Low complexity" evidence="1">
    <location>
        <begin position="260"/>
        <end position="278"/>
    </location>
</feature>
<keyword evidence="3" id="KW-1185">Reference proteome</keyword>
<name>A0A0D0B7H3_9AGAR</name>
<dbReference type="AlphaFoldDB" id="A0A0D0B7H3"/>